<reference evidence="3 4" key="1">
    <citation type="submission" date="2019-04" db="EMBL/GenBank/DDBJ databases">
        <authorList>
            <consortium name="Wellcome Sanger Institute Data Sharing"/>
        </authorList>
    </citation>
    <scope>NUCLEOTIDE SEQUENCE [LARGE SCALE GENOMIC DNA]</scope>
</reference>
<organism evidence="3 4">
    <name type="scientific">Scleropages formosus</name>
    <name type="common">Asian bonytongue</name>
    <name type="synonym">Osteoglossum formosum</name>
    <dbReference type="NCBI Taxonomy" id="113540"/>
    <lineage>
        <taxon>Eukaryota</taxon>
        <taxon>Metazoa</taxon>
        <taxon>Chordata</taxon>
        <taxon>Craniata</taxon>
        <taxon>Vertebrata</taxon>
        <taxon>Euteleostomi</taxon>
        <taxon>Actinopterygii</taxon>
        <taxon>Neopterygii</taxon>
        <taxon>Teleostei</taxon>
        <taxon>Osteoglossocephala</taxon>
        <taxon>Osteoglossomorpha</taxon>
        <taxon>Osteoglossiformes</taxon>
        <taxon>Osteoglossidae</taxon>
        <taxon>Scleropages</taxon>
    </lineage>
</organism>
<dbReference type="Gene3D" id="3.30.530.20">
    <property type="match status" value="1"/>
</dbReference>
<dbReference type="AlphaFoldDB" id="A0A8C9RMN0"/>
<dbReference type="InterPro" id="IPR023393">
    <property type="entry name" value="START-like_dom_sf"/>
</dbReference>
<dbReference type="GO" id="GO:0006457">
    <property type="term" value="P:protein folding"/>
    <property type="evidence" value="ECO:0007669"/>
    <property type="project" value="TreeGrafter"/>
</dbReference>
<dbReference type="GeneTree" id="ENSGT00940000155144"/>
<evidence type="ECO:0000313" key="4">
    <source>
        <dbReference type="Proteomes" id="UP000694397"/>
    </source>
</evidence>
<dbReference type="Proteomes" id="UP000694397">
    <property type="component" value="Chromosome 8"/>
</dbReference>
<reference evidence="3" key="3">
    <citation type="submission" date="2025-09" db="UniProtKB">
        <authorList>
            <consortium name="Ensembl"/>
        </authorList>
    </citation>
    <scope>IDENTIFICATION</scope>
</reference>
<comment type="similarity">
    <text evidence="1">Belongs to the AHA1 family.</text>
</comment>
<dbReference type="InterPro" id="IPR036338">
    <property type="entry name" value="Aha1"/>
</dbReference>
<accession>A0A8C9RMN0</accession>
<dbReference type="Ensembl" id="ENSSFOT00015020077.2">
    <property type="protein sequence ID" value="ENSSFOP00015019849.1"/>
    <property type="gene ID" value="ENSSFOG00015012724.2"/>
</dbReference>
<evidence type="ECO:0000256" key="1">
    <source>
        <dbReference type="ARBA" id="ARBA00006817"/>
    </source>
</evidence>
<dbReference type="GO" id="GO:0001671">
    <property type="term" value="F:ATPase activator activity"/>
    <property type="evidence" value="ECO:0007669"/>
    <property type="project" value="InterPro"/>
</dbReference>
<dbReference type="SMART" id="SM01000">
    <property type="entry name" value="Aha1_N"/>
    <property type="match status" value="1"/>
</dbReference>
<reference evidence="3" key="2">
    <citation type="submission" date="2025-08" db="UniProtKB">
        <authorList>
            <consortium name="Ensembl"/>
        </authorList>
    </citation>
    <scope>IDENTIFICATION</scope>
</reference>
<dbReference type="Pfam" id="PF08327">
    <property type="entry name" value="AHSA1"/>
    <property type="match status" value="1"/>
</dbReference>
<evidence type="ECO:0000313" key="3">
    <source>
        <dbReference type="Ensembl" id="ENSSFOP00015019849.1"/>
    </source>
</evidence>
<feature type="domain" description="Activator of Hsp90 ATPase AHSA1-like N-terminal" evidence="2">
    <location>
        <begin position="32"/>
        <end position="136"/>
    </location>
</feature>
<sequence length="355" mass="40912">MVLIPPLVVFMDPRWIVEEQADTSNVNNWHWVTAWSTEKLQELLLGVCVEGVENYCEVIEISKLEVLLPIGTLKSGMKCKGNVVIPNLSDENGMDDINISMSLCKDEPETPLTALMKKDGVQKIHTATGSFTESLLIIPEFTQGMILPRANGVNKEQLSQSKIQIIKTTTQTCRYILHNICRIHPYLTTDSINLKETFLTSEEISYKLFFNQEMVQAFTQAPAVVGRNKEGKFKLLHGNVCGEFRELVKQKIVIKWYFKTWSCDRLSFHYSTVTLDPSYHESETELKVKCKGVSVSERERKKKYLTKVILRNIPTVMSWCHTQIVINICRSYKFVLFFFFAIYHWKNFSSTCLVR</sequence>
<dbReference type="InterPro" id="IPR015310">
    <property type="entry name" value="AHSA1-like_N"/>
</dbReference>
<dbReference type="OrthoDB" id="567237at2759"/>
<protein>
    <submittedName>
        <fullName evidence="3">AHA1, activator of heat shock 1a</fullName>
    </submittedName>
</protein>
<dbReference type="Pfam" id="PF09229">
    <property type="entry name" value="Aha1_N"/>
    <property type="match status" value="1"/>
</dbReference>
<evidence type="ECO:0000259" key="2">
    <source>
        <dbReference type="SMART" id="SM01000"/>
    </source>
</evidence>
<name>A0A8C9RMN0_SCLFO</name>
<proteinExistence type="inferred from homology"/>
<dbReference type="Gene3D" id="3.15.10.20">
    <property type="entry name" value="Activator of Hsp90 ATPase Aha1, N-terminal domain"/>
    <property type="match status" value="1"/>
</dbReference>
<dbReference type="SUPFAM" id="SSF103111">
    <property type="entry name" value="Activator of Hsp90 ATPase, Aha1"/>
    <property type="match status" value="1"/>
</dbReference>
<dbReference type="InterPro" id="IPR013538">
    <property type="entry name" value="ASHA1/2-like_C"/>
</dbReference>
<dbReference type="PANTHER" id="PTHR13009">
    <property type="entry name" value="HEAT SHOCK PROTEIN 90 HSP90 CO-CHAPERONE AHA-1"/>
    <property type="match status" value="1"/>
</dbReference>
<keyword evidence="4" id="KW-1185">Reference proteome</keyword>
<dbReference type="PANTHER" id="PTHR13009:SF22">
    <property type="entry name" value="LD43819P"/>
    <property type="match status" value="1"/>
</dbReference>
<dbReference type="GO" id="GO:0051087">
    <property type="term" value="F:protein-folding chaperone binding"/>
    <property type="evidence" value="ECO:0007669"/>
    <property type="project" value="InterPro"/>
</dbReference>
<dbReference type="GO" id="GO:0005829">
    <property type="term" value="C:cytosol"/>
    <property type="evidence" value="ECO:0007669"/>
    <property type="project" value="TreeGrafter"/>
</dbReference>